<comment type="caution">
    <text evidence="1">The sequence shown here is derived from an EMBL/GenBank/DDBJ whole genome shotgun (WGS) entry which is preliminary data.</text>
</comment>
<gene>
    <name evidence="1" type="ORF">COV04_02170</name>
</gene>
<reference evidence="1 2" key="1">
    <citation type="submission" date="2017-09" db="EMBL/GenBank/DDBJ databases">
        <title>Depth-based differentiation of microbial function through sediment-hosted aquifers and enrichment of novel symbionts in the deep terrestrial subsurface.</title>
        <authorList>
            <person name="Probst A.J."/>
            <person name="Ladd B."/>
            <person name="Jarett J.K."/>
            <person name="Geller-Mcgrath D.E."/>
            <person name="Sieber C.M."/>
            <person name="Emerson J.B."/>
            <person name="Anantharaman K."/>
            <person name="Thomas B.C."/>
            <person name="Malmstrom R."/>
            <person name="Stieglmeier M."/>
            <person name="Klingl A."/>
            <person name="Woyke T."/>
            <person name="Ryan C.M."/>
            <person name="Banfield J.F."/>
        </authorList>
    </citation>
    <scope>NUCLEOTIDE SEQUENCE [LARGE SCALE GENOMIC DNA]</scope>
    <source>
        <strain evidence="1">CG10_big_fil_rev_8_21_14_0_10_48_11</strain>
    </source>
</reference>
<evidence type="ECO:0000313" key="1">
    <source>
        <dbReference type="EMBL" id="PJE75939.1"/>
    </source>
</evidence>
<dbReference type="EMBL" id="PFET01000008">
    <property type="protein sequence ID" value="PJE75939.1"/>
    <property type="molecule type" value="Genomic_DNA"/>
</dbReference>
<dbReference type="SUPFAM" id="SSF56281">
    <property type="entry name" value="Metallo-hydrolase/oxidoreductase"/>
    <property type="match status" value="1"/>
</dbReference>
<proteinExistence type="predicted"/>
<dbReference type="PANTHER" id="PTHR39189:SF1">
    <property type="entry name" value="UPF0173 METAL-DEPENDENT HYDROLASE YTKL"/>
    <property type="match status" value="1"/>
</dbReference>
<accession>A0A2M8LET1</accession>
<protein>
    <recommendedName>
        <fullName evidence="3">Lactamase</fullName>
    </recommendedName>
</protein>
<organism evidence="1 2">
    <name type="scientific">Candidatus Uhrbacteria bacterium CG10_big_fil_rev_8_21_14_0_10_48_11</name>
    <dbReference type="NCBI Taxonomy" id="1975037"/>
    <lineage>
        <taxon>Bacteria</taxon>
        <taxon>Candidatus Uhriibacteriota</taxon>
    </lineage>
</organism>
<evidence type="ECO:0008006" key="3">
    <source>
        <dbReference type="Google" id="ProtNLM"/>
    </source>
</evidence>
<dbReference type="Pfam" id="PF13483">
    <property type="entry name" value="Lactamase_B_3"/>
    <property type="match status" value="1"/>
</dbReference>
<dbReference type="Proteomes" id="UP000231152">
    <property type="component" value="Unassembled WGS sequence"/>
</dbReference>
<dbReference type="InterPro" id="IPR036866">
    <property type="entry name" value="RibonucZ/Hydroxyglut_hydro"/>
</dbReference>
<sequence length="200" mass="21866">MTISWLGQNCFKIEGKNTTVVIDPFEGSTGNRMPKTAADLLLLPRPFPVKGRDFLKDDTFTIESPGEYEVKEVLVEGQAAGASKETVFHFVIDGVHCGHLGNQKILDETAAELLEGVDILFVPVGGSEVFSPSEAAEVVNKIEPRVIIPMHFKEPAAPKREPVNSFAKEVGQANVEHLKKFAVTKKDLPNDETKLVVLDA</sequence>
<name>A0A2M8LET1_9BACT</name>
<dbReference type="Gene3D" id="3.60.15.10">
    <property type="entry name" value="Ribonuclease Z/Hydroxyacylglutathione hydrolase-like"/>
    <property type="match status" value="1"/>
</dbReference>
<dbReference type="AlphaFoldDB" id="A0A2M8LET1"/>
<dbReference type="PANTHER" id="PTHR39189">
    <property type="entry name" value="UPF0173 METAL-DEPENDENT HYDROLASE YTKL"/>
    <property type="match status" value="1"/>
</dbReference>
<evidence type="ECO:0000313" key="2">
    <source>
        <dbReference type="Proteomes" id="UP000231152"/>
    </source>
</evidence>